<evidence type="ECO:0000313" key="2">
    <source>
        <dbReference type="EMBL" id="GCD18612.1"/>
    </source>
</evidence>
<name>A0A401UVH4_9CELL</name>
<gene>
    <name evidence="2" type="ORF">CTKZ_01740</name>
</gene>
<organism evidence="2 3">
    <name type="scientific">Cellulomonas algicola</name>
    <dbReference type="NCBI Taxonomy" id="2071633"/>
    <lineage>
        <taxon>Bacteria</taxon>
        <taxon>Bacillati</taxon>
        <taxon>Actinomycetota</taxon>
        <taxon>Actinomycetes</taxon>
        <taxon>Micrococcales</taxon>
        <taxon>Cellulomonadaceae</taxon>
        <taxon>Cellulomonas</taxon>
    </lineage>
</organism>
<dbReference type="RefSeq" id="WP_124341166.1">
    <property type="nucleotide sequence ID" value="NZ_BHYL01000015.1"/>
</dbReference>
<keyword evidence="3" id="KW-1185">Reference proteome</keyword>
<dbReference type="EMBL" id="BHYL01000015">
    <property type="protein sequence ID" value="GCD18612.1"/>
    <property type="molecule type" value="Genomic_DNA"/>
</dbReference>
<protein>
    <submittedName>
        <fullName evidence="2">Uncharacterized protein</fullName>
    </submittedName>
</protein>
<accession>A0A401UVH4</accession>
<reference evidence="2 3" key="1">
    <citation type="submission" date="2018-11" db="EMBL/GenBank/DDBJ databases">
        <title>Draft genome sequence of Cellulomonas takizawaensis strain TKZ-21.</title>
        <authorList>
            <person name="Yamamura H."/>
            <person name="Hayashi T."/>
            <person name="Hamada M."/>
            <person name="Serisawa Y."/>
            <person name="Matsuyama K."/>
            <person name="Nakagawa Y."/>
            <person name="Otoguro M."/>
            <person name="Yanagida F."/>
            <person name="Hayakawa M."/>
        </authorList>
    </citation>
    <scope>NUCLEOTIDE SEQUENCE [LARGE SCALE GENOMIC DNA]</scope>
    <source>
        <strain evidence="2 3">TKZ-21</strain>
    </source>
</reference>
<feature type="compositionally biased region" description="Basic and acidic residues" evidence="1">
    <location>
        <begin position="20"/>
        <end position="32"/>
    </location>
</feature>
<dbReference type="OrthoDB" id="3285280at2"/>
<dbReference type="AlphaFoldDB" id="A0A401UVH4"/>
<evidence type="ECO:0000313" key="3">
    <source>
        <dbReference type="Proteomes" id="UP000288246"/>
    </source>
</evidence>
<proteinExistence type="predicted"/>
<evidence type="ECO:0000256" key="1">
    <source>
        <dbReference type="SAM" id="MobiDB-lite"/>
    </source>
</evidence>
<comment type="caution">
    <text evidence="2">The sequence shown here is derived from an EMBL/GenBank/DDBJ whole genome shotgun (WGS) entry which is preliminary data.</text>
</comment>
<sequence length="77" mass="7910">MGSTPSLPTGAWSSGPDAVCDARRRRDVPRVRPDQARLLDGQPGLLQLRTLQAVEAGGATVVLSADPATTAAARATS</sequence>
<feature type="region of interest" description="Disordered" evidence="1">
    <location>
        <begin position="1"/>
        <end position="32"/>
    </location>
</feature>
<dbReference type="Proteomes" id="UP000288246">
    <property type="component" value="Unassembled WGS sequence"/>
</dbReference>